<organism evidence="6 7">
    <name type="scientific">Roseicyclus persicicus</name>
    <dbReference type="NCBI Taxonomy" id="2650661"/>
    <lineage>
        <taxon>Bacteria</taxon>
        <taxon>Pseudomonadati</taxon>
        <taxon>Pseudomonadota</taxon>
        <taxon>Alphaproteobacteria</taxon>
        <taxon>Rhodobacterales</taxon>
        <taxon>Roseobacteraceae</taxon>
        <taxon>Roseicyclus</taxon>
    </lineage>
</organism>
<name>A0A7X6JWD0_9RHOB</name>
<evidence type="ECO:0000313" key="7">
    <source>
        <dbReference type="Proteomes" id="UP000526408"/>
    </source>
</evidence>
<dbReference type="InterPro" id="IPR002204">
    <property type="entry name" value="3-OH-isobutyrate_DH-rel_CS"/>
</dbReference>
<dbReference type="InterPro" id="IPR051265">
    <property type="entry name" value="HIBADH-related_NP60_sf"/>
</dbReference>
<dbReference type="Proteomes" id="UP000526408">
    <property type="component" value="Unassembled WGS sequence"/>
</dbReference>
<dbReference type="GO" id="GO:0016491">
    <property type="term" value="F:oxidoreductase activity"/>
    <property type="evidence" value="ECO:0007669"/>
    <property type="project" value="UniProtKB-KW"/>
</dbReference>
<evidence type="ECO:0000256" key="2">
    <source>
        <dbReference type="ARBA" id="ARBA00023027"/>
    </source>
</evidence>
<feature type="domain" description="6-phosphogluconate dehydrogenase NADP-binding" evidence="4">
    <location>
        <begin position="3"/>
        <end position="154"/>
    </location>
</feature>
<keyword evidence="7" id="KW-1185">Reference proteome</keyword>
<dbReference type="Pfam" id="PF03446">
    <property type="entry name" value="NAD_binding_2"/>
    <property type="match status" value="1"/>
</dbReference>
<gene>
    <name evidence="6" type="ORF">HCU73_06630</name>
</gene>
<evidence type="ECO:0000256" key="1">
    <source>
        <dbReference type="ARBA" id="ARBA00023002"/>
    </source>
</evidence>
<dbReference type="AlphaFoldDB" id="A0A7X6JWD0"/>
<dbReference type="GO" id="GO:0016054">
    <property type="term" value="P:organic acid catabolic process"/>
    <property type="evidence" value="ECO:0007669"/>
    <property type="project" value="UniProtKB-ARBA"/>
</dbReference>
<keyword evidence="1" id="KW-0560">Oxidoreductase</keyword>
<dbReference type="PANTHER" id="PTHR43580:SF2">
    <property type="entry name" value="CYTOKINE-LIKE NUCLEAR FACTOR N-PAC"/>
    <property type="match status" value="1"/>
</dbReference>
<dbReference type="InterPro" id="IPR008927">
    <property type="entry name" value="6-PGluconate_DH-like_C_sf"/>
</dbReference>
<dbReference type="InterPro" id="IPR006115">
    <property type="entry name" value="6PGDH_NADP-bd"/>
</dbReference>
<comment type="caution">
    <text evidence="6">The sequence shown here is derived from an EMBL/GenBank/DDBJ whole genome shotgun (WGS) entry which is preliminary data.</text>
</comment>
<feature type="active site" evidence="3">
    <location>
        <position position="163"/>
    </location>
</feature>
<feature type="domain" description="3-hydroxyisobutyrate dehydrogenase-like NAD-binding" evidence="5">
    <location>
        <begin position="157"/>
        <end position="275"/>
    </location>
</feature>
<evidence type="ECO:0000313" key="6">
    <source>
        <dbReference type="EMBL" id="NKX44262.1"/>
    </source>
</evidence>
<dbReference type="Gene3D" id="1.10.1040.10">
    <property type="entry name" value="N-(1-d-carboxylethyl)-l-norvaline Dehydrogenase, domain 2"/>
    <property type="match status" value="1"/>
</dbReference>
<sequence>MDRIGVIGLGRMGAAMAARFVAQGVPVTGWTRSGRAVDRVPAAPDLAALVAVSDVLVLSLFDDAAVAEMLDRLLDMDLSGRLVADTSTVVPGHVTSRADRFARAGAMLVDAPVSGGPEMVAAGTCGVFIGGTPEAAARAEAALAPLSARIFHVGPLGTGLVMKTVNNALMQSYTAGLVEQLRIAARAGLPLETALTILCGGPAGLPMVRDRVPRILGDDPSVGFPVSGVAKDNAVFRRVAAEAGVAAPTLDAFAAILAGAMDDGLAGDDIAAIMRRAYRDA</sequence>
<dbReference type="GO" id="GO:0050661">
    <property type="term" value="F:NADP binding"/>
    <property type="evidence" value="ECO:0007669"/>
    <property type="project" value="InterPro"/>
</dbReference>
<dbReference type="GO" id="GO:0051287">
    <property type="term" value="F:NAD binding"/>
    <property type="evidence" value="ECO:0007669"/>
    <property type="project" value="InterPro"/>
</dbReference>
<evidence type="ECO:0000259" key="4">
    <source>
        <dbReference type="Pfam" id="PF03446"/>
    </source>
</evidence>
<evidence type="ECO:0000259" key="5">
    <source>
        <dbReference type="Pfam" id="PF14833"/>
    </source>
</evidence>
<dbReference type="Gene3D" id="3.40.50.720">
    <property type="entry name" value="NAD(P)-binding Rossmann-like Domain"/>
    <property type="match status" value="1"/>
</dbReference>
<dbReference type="InterPro" id="IPR013328">
    <property type="entry name" value="6PGD_dom2"/>
</dbReference>
<protein>
    <submittedName>
        <fullName evidence="6">NAD(P)-dependent oxidoreductase</fullName>
    </submittedName>
</protein>
<proteinExistence type="predicted"/>
<dbReference type="EMBL" id="JAAZQQ010000002">
    <property type="protein sequence ID" value="NKX44262.1"/>
    <property type="molecule type" value="Genomic_DNA"/>
</dbReference>
<dbReference type="SUPFAM" id="SSF51735">
    <property type="entry name" value="NAD(P)-binding Rossmann-fold domains"/>
    <property type="match status" value="1"/>
</dbReference>
<dbReference type="Pfam" id="PF14833">
    <property type="entry name" value="NAD_binding_11"/>
    <property type="match status" value="1"/>
</dbReference>
<reference evidence="6 7" key="1">
    <citation type="submission" date="2020-04" db="EMBL/GenBank/DDBJ databases">
        <authorList>
            <person name="Yoon J."/>
        </authorList>
    </citation>
    <scope>NUCLEOTIDE SEQUENCE [LARGE SCALE GENOMIC DNA]</scope>
    <source>
        <strain evidence="6 7">KMU-115</strain>
    </source>
</reference>
<evidence type="ECO:0000256" key="3">
    <source>
        <dbReference type="PIRSR" id="PIRSR000103-1"/>
    </source>
</evidence>
<dbReference type="InterPro" id="IPR036291">
    <property type="entry name" value="NAD(P)-bd_dom_sf"/>
</dbReference>
<accession>A0A7X6JWD0</accession>
<dbReference type="PROSITE" id="PS00895">
    <property type="entry name" value="3_HYDROXYISOBUT_DH"/>
    <property type="match status" value="1"/>
</dbReference>
<dbReference type="InterPro" id="IPR029154">
    <property type="entry name" value="HIBADH-like_NADP-bd"/>
</dbReference>
<keyword evidence="2" id="KW-0520">NAD</keyword>
<dbReference type="InterPro" id="IPR015815">
    <property type="entry name" value="HIBADH-related"/>
</dbReference>
<dbReference type="PANTHER" id="PTHR43580">
    <property type="entry name" value="OXIDOREDUCTASE GLYR1-RELATED"/>
    <property type="match status" value="1"/>
</dbReference>
<dbReference type="SUPFAM" id="SSF48179">
    <property type="entry name" value="6-phosphogluconate dehydrogenase C-terminal domain-like"/>
    <property type="match status" value="1"/>
</dbReference>
<dbReference type="PIRSF" id="PIRSF000103">
    <property type="entry name" value="HIBADH"/>
    <property type="match status" value="1"/>
</dbReference>